<sequence length="107" mass="11635">MIHGKTAQARRRRTRRTVALVAAVALAVSLWFAWDAANVEAEAQGALSVRNAVMDAAMQCAAVEGAYPSSLKYLEEHYGLIVNHDDYAVTYEAFASNVPPSVVVMPR</sequence>
<dbReference type="EMBL" id="WSRR01000002">
    <property type="protein sequence ID" value="MVX60171.1"/>
    <property type="molecule type" value="Genomic_DNA"/>
</dbReference>
<proteinExistence type="predicted"/>
<organism evidence="1 2">
    <name type="scientific">Adlercreutzia mucosicola</name>
    <dbReference type="NCBI Taxonomy" id="580026"/>
    <lineage>
        <taxon>Bacteria</taxon>
        <taxon>Bacillati</taxon>
        <taxon>Actinomycetota</taxon>
        <taxon>Coriobacteriia</taxon>
        <taxon>Eggerthellales</taxon>
        <taxon>Eggerthellaceae</taxon>
        <taxon>Adlercreutzia</taxon>
    </lineage>
</organism>
<dbReference type="OrthoDB" id="9815367at2"/>
<keyword evidence="2" id="KW-1185">Reference proteome</keyword>
<reference evidence="1 2" key="1">
    <citation type="submission" date="2019-12" db="EMBL/GenBank/DDBJ databases">
        <title>Microbes associate with the intestines of laboratory mice.</title>
        <authorList>
            <person name="Navarre W."/>
            <person name="Wong E."/>
        </authorList>
    </citation>
    <scope>NUCLEOTIDE SEQUENCE [LARGE SCALE GENOMIC DNA]</scope>
    <source>
        <strain evidence="1 2">NM66_B29</strain>
    </source>
</reference>
<name>A0A6N8JJV5_9ACTN</name>
<gene>
    <name evidence="1" type="ORF">GKZ27_01605</name>
</gene>
<dbReference type="Proteomes" id="UP000463388">
    <property type="component" value="Unassembled WGS sequence"/>
</dbReference>
<dbReference type="RefSeq" id="WP_160344562.1">
    <property type="nucleotide sequence ID" value="NZ_WSRR01000002.1"/>
</dbReference>
<evidence type="ECO:0000313" key="1">
    <source>
        <dbReference type="EMBL" id="MVX60171.1"/>
    </source>
</evidence>
<accession>A0A6N8JJV5</accession>
<dbReference type="AlphaFoldDB" id="A0A6N8JJV5"/>
<comment type="caution">
    <text evidence="1">The sequence shown here is derived from an EMBL/GenBank/DDBJ whole genome shotgun (WGS) entry which is preliminary data.</text>
</comment>
<protein>
    <submittedName>
        <fullName evidence="1">Uncharacterized protein</fullName>
    </submittedName>
</protein>
<evidence type="ECO:0000313" key="2">
    <source>
        <dbReference type="Proteomes" id="UP000463388"/>
    </source>
</evidence>